<dbReference type="Proteomes" id="UP001372834">
    <property type="component" value="Unassembled WGS sequence"/>
</dbReference>
<dbReference type="AlphaFoldDB" id="A0AAN8SBD7"/>
<accession>A0AAN8SBD7</accession>
<sequence>MAPPADYFSRLHETVAELPDFTGLVRALVPHGFYQTLTDFSRECADVQTVKMDCLLHKNTTKGKLLNWEPKATYPHLEVQIIKAPMTGSNQTFELDK</sequence>
<reference evidence="1 2" key="1">
    <citation type="submission" date="2023-10" db="EMBL/GenBank/DDBJ databases">
        <title>Genomes of two closely related lineages of the louse Polyplax serrata with different host specificities.</title>
        <authorList>
            <person name="Martinu J."/>
            <person name="Tarabai H."/>
            <person name="Stefka J."/>
            <person name="Hypsa V."/>
        </authorList>
    </citation>
    <scope>NUCLEOTIDE SEQUENCE [LARGE SCALE GENOMIC DNA]</scope>
    <source>
        <strain evidence="1">HR10_N</strain>
    </source>
</reference>
<evidence type="ECO:0000313" key="1">
    <source>
        <dbReference type="EMBL" id="KAK6643337.1"/>
    </source>
</evidence>
<proteinExistence type="predicted"/>
<organism evidence="1 2">
    <name type="scientific">Polyplax serrata</name>
    <name type="common">Common mouse louse</name>
    <dbReference type="NCBI Taxonomy" id="468196"/>
    <lineage>
        <taxon>Eukaryota</taxon>
        <taxon>Metazoa</taxon>
        <taxon>Ecdysozoa</taxon>
        <taxon>Arthropoda</taxon>
        <taxon>Hexapoda</taxon>
        <taxon>Insecta</taxon>
        <taxon>Pterygota</taxon>
        <taxon>Neoptera</taxon>
        <taxon>Paraneoptera</taxon>
        <taxon>Psocodea</taxon>
        <taxon>Troctomorpha</taxon>
        <taxon>Phthiraptera</taxon>
        <taxon>Anoplura</taxon>
        <taxon>Polyplacidae</taxon>
        <taxon>Polyplax</taxon>
    </lineage>
</organism>
<protein>
    <submittedName>
        <fullName evidence="1">Uncharacterized protein</fullName>
    </submittedName>
</protein>
<dbReference type="EMBL" id="JAWJWE010000002">
    <property type="protein sequence ID" value="KAK6643337.1"/>
    <property type="molecule type" value="Genomic_DNA"/>
</dbReference>
<evidence type="ECO:0000313" key="2">
    <source>
        <dbReference type="Proteomes" id="UP001372834"/>
    </source>
</evidence>
<gene>
    <name evidence="1" type="ORF">RUM43_004842</name>
</gene>
<name>A0AAN8SBD7_POLSC</name>
<comment type="caution">
    <text evidence="1">The sequence shown here is derived from an EMBL/GenBank/DDBJ whole genome shotgun (WGS) entry which is preliminary data.</text>
</comment>